<keyword evidence="1" id="KW-0732">Signal</keyword>
<dbReference type="RefSeq" id="WP_016518027.1">
    <property type="nucleotide sequence ID" value="NZ_KE332512.1"/>
</dbReference>
<evidence type="ECO:0000256" key="1">
    <source>
        <dbReference type="SAM" id="SignalP"/>
    </source>
</evidence>
<gene>
    <name evidence="2" type="ORF">HMPREF1222_00451</name>
</gene>
<sequence length="844" mass="92686">MKTLRLISVSILFAALGIIFTACNQSLTAGQGTGTVRIVIDNGASRAVNAEGMPVFDGSNTTITVTGEDGTELKKASGATPITLTLDIGKKINIKVVVKADAGEWRGTKEHTVTAGTNTVAVKLSKAPKDVANLLFSITGTHTSGSNIVSLSMKNGKKLLDGILINNSAKPLTARDSIGRLYLFYQDRFSVRHFKRFDVEGKEDTSFPGAALLTAVLHCTDIAVDTKTDTLFLVARTSLGWKIYYTNKENSFVPLLPDSIARIDSAVSDIHAVAAYNGIVYLAVTKTGSEPLHVMACKADLSGPVLALTKMDTKPLQKLRTAPSFGNNSTKCIGLFADEDGVYCLLKEQELRNGKMYAQGQLVHYTYSGSALTEKTKVGLNPVASTENAIAFNARYFSNPIGFIGSDEENIYIADDGANIEYLNENWRVSGNKNRIAAFNRKEGNLTFSDTNATWYAEFEYKKPNTKILLWEKGSNGGMNYWISETGKEKFSDVSEANQLFEADSSNKPTDVFCYDQDGNLYILWKDSSAYKVRRFALKEDGSYDTISVQNLDLNTPHTISAIAADISDGKNYLYYTDTNSSPHTVKRFKWGHTSHESFTSAESDTAYSITVPTSREEVTALAANKDGLFVAVQEKYKDGTIDKYRLKVQKYKKADGGHDSEITLVDNAVSYTNTANPPIPIPAPSLDLNHEPNTPCHQYQETINGLQIGNGKLYGISSKLHREWKLYIGRYFTDVFKHSSKLYGIGDTKEALPNEPLVTKEKPAGAGIGYGFYRFIAVKYDEQERIKCIIASDSAWGDGVNSMNGDNSDRIVEFNLKDMVFGEDKESGGTFSKTLTSSGFFWN</sequence>
<accession>S3MES1</accession>
<dbReference type="AlphaFoldDB" id="S3MES1"/>
<dbReference type="Proteomes" id="UP000014605">
    <property type="component" value="Unassembled WGS sequence"/>
</dbReference>
<keyword evidence="3" id="KW-1185">Reference proteome</keyword>
<evidence type="ECO:0000313" key="2">
    <source>
        <dbReference type="EMBL" id="EPF47549.1"/>
    </source>
</evidence>
<dbReference type="HOGENOM" id="CLU_007801_1_0_12"/>
<dbReference type="GeneID" id="301460654"/>
<reference evidence="2 3" key="1">
    <citation type="submission" date="2013-04" db="EMBL/GenBank/DDBJ databases">
        <title>The Genome Sequence of Treponema vincentii F0403.</title>
        <authorList>
            <consortium name="The Broad Institute Genomics Platform"/>
            <person name="Earl A."/>
            <person name="Ward D."/>
            <person name="Feldgarden M."/>
            <person name="Gevers D."/>
            <person name="Leonetti C."/>
            <person name="Izard J."/>
            <person name="Walker B."/>
            <person name="Young S."/>
            <person name="Zeng Q."/>
            <person name="Gargeya S."/>
            <person name="Fitzgerald M."/>
            <person name="Haas B."/>
            <person name="Abouelleil A."/>
            <person name="Allen A.W."/>
            <person name="Alvarado L."/>
            <person name="Arachchi H.M."/>
            <person name="Berlin A.M."/>
            <person name="Chapman S.B."/>
            <person name="Gainer-Dewar J."/>
            <person name="Goldberg J."/>
            <person name="Griggs A."/>
            <person name="Gujja S."/>
            <person name="Hansen M."/>
            <person name="Howarth C."/>
            <person name="Imamovic A."/>
            <person name="Ireland A."/>
            <person name="Larimer J."/>
            <person name="McCowan C."/>
            <person name="Murphy C."/>
            <person name="Pearson M."/>
            <person name="Poon T.W."/>
            <person name="Priest M."/>
            <person name="Roberts A."/>
            <person name="Saif S."/>
            <person name="Shea T."/>
            <person name="Sisk P."/>
            <person name="Sykes S."/>
            <person name="Wortman J."/>
            <person name="Nusbaum C."/>
            <person name="Birren B."/>
        </authorList>
    </citation>
    <scope>NUCLEOTIDE SEQUENCE [LARGE SCALE GENOMIC DNA]</scope>
    <source>
        <strain evidence="2 3">F0403</strain>
    </source>
</reference>
<name>S3MES1_9SPIR</name>
<dbReference type="PATRIC" id="fig|1125702.3.peg.471"/>
<dbReference type="InterPro" id="IPR011042">
    <property type="entry name" value="6-blade_b-propeller_TolB-like"/>
</dbReference>
<proteinExistence type="predicted"/>
<protein>
    <submittedName>
        <fullName evidence="2">Uncharacterized protein</fullName>
    </submittedName>
</protein>
<dbReference type="EMBL" id="ATFC01000002">
    <property type="protein sequence ID" value="EPF47549.1"/>
    <property type="molecule type" value="Genomic_DNA"/>
</dbReference>
<organism evidence="2 3">
    <name type="scientific">Treponema vincentii F0403</name>
    <dbReference type="NCBI Taxonomy" id="1125702"/>
    <lineage>
        <taxon>Bacteria</taxon>
        <taxon>Pseudomonadati</taxon>
        <taxon>Spirochaetota</taxon>
        <taxon>Spirochaetia</taxon>
        <taxon>Spirochaetales</taxon>
        <taxon>Treponemataceae</taxon>
        <taxon>Treponema</taxon>
    </lineage>
</organism>
<evidence type="ECO:0000313" key="3">
    <source>
        <dbReference type="Proteomes" id="UP000014605"/>
    </source>
</evidence>
<dbReference type="PROSITE" id="PS51257">
    <property type="entry name" value="PROKAR_LIPOPROTEIN"/>
    <property type="match status" value="1"/>
</dbReference>
<feature type="chain" id="PRO_5004523359" evidence="1">
    <location>
        <begin position="25"/>
        <end position="844"/>
    </location>
</feature>
<dbReference type="SUPFAM" id="SSF89372">
    <property type="entry name" value="Fucose-specific lectin"/>
    <property type="match status" value="1"/>
</dbReference>
<feature type="signal peptide" evidence="1">
    <location>
        <begin position="1"/>
        <end position="24"/>
    </location>
</feature>
<dbReference type="SUPFAM" id="SSF75011">
    <property type="entry name" value="3-carboxy-cis,cis-mucoante lactonizing enzyme"/>
    <property type="match status" value="1"/>
</dbReference>
<dbReference type="Gene3D" id="2.120.10.30">
    <property type="entry name" value="TolB, C-terminal domain"/>
    <property type="match status" value="1"/>
</dbReference>
<comment type="caution">
    <text evidence="2">The sequence shown here is derived from an EMBL/GenBank/DDBJ whole genome shotgun (WGS) entry which is preliminary data.</text>
</comment>